<keyword evidence="8" id="KW-0675">Receptor</keyword>
<organism evidence="8 9">
    <name type="scientific">Polaribacter aestuariivivens</name>
    <dbReference type="NCBI Taxonomy" id="2304626"/>
    <lineage>
        <taxon>Bacteria</taxon>
        <taxon>Pseudomonadati</taxon>
        <taxon>Bacteroidota</taxon>
        <taxon>Flavobacteriia</taxon>
        <taxon>Flavobacteriales</taxon>
        <taxon>Flavobacteriaceae</taxon>
    </lineage>
</organism>
<keyword evidence="3" id="KW-1134">Transmembrane beta strand</keyword>
<evidence type="ECO:0000256" key="7">
    <source>
        <dbReference type="ARBA" id="ARBA00023237"/>
    </source>
</evidence>
<gene>
    <name evidence="8" type="ORF">FDT66_09310</name>
</gene>
<reference evidence="8 9" key="1">
    <citation type="submission" date="2019-05" db="EMBL/GenBank/DDBJ databases">
        <title>Polaribacter aestuariivivens sp. nov., isolated from a tidal flat.</title>
        <authorList>
            <person name="Yoon J.-H."/>
        </authorList>
    </citation>
    <scope>NUCLEOTIDE SEQUENCE [LARGE SCALE GENOMIC DNA]</scope>
    <source>
        <strain evidence="8 9">DBTF-3</strain>
    </source>
</reference>
<keyword evidence="7" id="KW-0998">Cell outer membrane</keyword>
<dbReference type="Gene3D" id="2.40.160.60">
    <property type="entry name" value="Outer membrane protein transport protein (OMPP1/FadL/TodX)"/>
    <property type="match status" value="1"/>
</dbReference>
<evidence type="ECO:0000256" key="6">
    <source>
        <dbReference type="ARBA" id="ARBA00023136"/>
    </source>
</evidence>
<name>A0A5S3N457_9FLAO</name>
<proteinExistence type="inferred from homology"/>
<dbReference type="PANTHER" id="PTHR35093">
    <property type="entry name" value="OUTER MEMBRANE PROTEIN NMB0088-RELATED"/>
    <property type="match status" value="1"/>
</dbReference>
<dbReference type="OrthoDB" id="9765571at2"/>
<dbReference type="RefSeq" id="WP_138535900.1">
    <property type="nucleotide sequence ID" value="NZ_VANR01000004.1"/>
</dbReference>
<evidence type="ECO:0000313" key="8">
    <source>
        <dbReference type="EMBL" id="TMM30050.1"/>
    </source>
</evidence>
<evidence type="ECO:0000256" key="1">
    <source>
        <dbReference type="ARBA" id="ARBA00004571"/>
    </source>
</evidence>
<sequence>MKKFITLATLFAFTIASHSQSLSYQDLALLFSRDDGNGTARFNSMSGAFGALGGDISSININPAGVAVFNNSMFSGSLNTRETDIQSTFYGNTLNNQNQIFNLSQAGAVLVFDSAYKSNWSKFAIGLNYRLTTDFENNFNIAGNSGVPTFRDFPLDNNSPTIDYNVSDEQRFSNIYKGEVSEFNIAFSSVHNNNLYVGAGLNFYSLDFSQQSNLIELNNDGNGNTLDARFYQENFTTGTGISLNAGFIYKANQNFRFGLSYQTPSWFTEMLEETNIVNNDGFFGDTEITVSEDPNSIYDNTAGNNFPSTRLIYRLKTPSKLTASAALIFGKNGLFSVDYTSRNYSNMNLSGDDFSQENQFFQNDLRNTHAVNLGTEWRFNRLSIRGGYKFEQDPLKTALDSDNLEGYSLGAGYNFGNFKLDFSYSDNNRTTFYDIYPQFSNQINTADLNIDNRVFTATFSINL</sequence>
<dbReference type="Proteomes" id="UP000307140">
    <property type="component" value="Unassembled WGS sequence"/>
</dbReference>
<dbReference type="InterPro" id="IPR005017">
    <property type="entry name" value="OMPP1/FadL/TodX"/>
</dbReference>
<dbReference type="GO" id="GO:0015483">
    <property type="term" value="F:long-chain fatty acid transporting porin activity"/>
    <property type="evidence" value="ECO:0007669"/>
    <property type="project" value="TreeGrafter"/>
</dbReference>
<keyword evidence="4" id="KW-0812">Transmembrane</keyword>
<protein>
    <submittedName>
        <fullName evidence="8">Hemin receptor</fullName>
    </submittedName>
</protein>
<comment type="similarity">
    <text evidence="2">Belongs to the OmpP1/FadL family.</text>
</comment>
<keyword evidence="9" id="KW-1185">Reference proteome</keyword>
<keyword evidence="6" id="KW-0472">Membrane</keyword>
<dbReference type="AlphaFoldDB" id="A0A5S3N457"/>
<dbReference type="GO" id="GO:0009279">
    <property type="term" value="C:cell outer membrane"/>
    <property type="evidence" value="ECO:0007669"/>
    <property type="project" value="UniProtKB-SubCell"/>
</dbReference>
<evidence type="ECO:0000256" key="2">
    <source>
        <dbReference type="ARBA" id="ARBA00008163"/>
    </source>
</evidence>
<evidence type="ECO:0000256" key="3">
    <source>
        <dbReference type="ARBA" id="ARBA00022452"/>
    </source>
</evidence>
<dbReference type="EMBL" id="VANR01000004">
    <property type="protein sequence ID" value="TMM30050.1"/>
    <property type="molecule type" value="Genomic_DNA"/>
</dbReference>
<evidence type="ECO:0000256" key="4">
    <source>
        <dbReference type="ARBA" id="ARBA00022692"/>
    </source>
</evidence>
<accession>A0A5S3N457</accession>
<dbReference type="Pfam" id="PF03349">
    <property type="entry name" value="Toluene_X"/>
    <property type="match status" value="1"/>
</dbReference>
<dbReference type="PANTHER" id="PTHR35093:SF8">
    <property type="entry name" value="OUTER MEMBRANE PROTEIN NMB0088-RELATED"/>
    <property type="match status" value="1"/>
</dbReference>
<evidence type="ECO:0000313" key="9">
    <source>
        <dbReference type="Proteomes" id="UP000307140"/>
    </source>
</evidence>
<comment type="caution">
    <text evidence="8">The sequence shown here is derived from an EMBL/GenBank/DDBJ whole genome shotgun (WGS) entry which is preliminary data.</text>
</comment>
<dbReference type="SUPFAM" id="SSF56935">
    <property type="entry name" value="Porins"/>
    <property type="match status" value="1"/>
</dbReference>
<keyword evidence="5" id="KW-0732">Signal</keyword>
<evidence type="ECO:0000256" key="5">
    <source>
        <dbReference type="ARBA" id="ARBA00022729"/>
    </source>
</evidence>
<comment type="subcellular location">
    <subcellularLocation>
        <location evidence="1">Cell outer membrane</location>
        <topology evidence="1">Multi-pass membrane protein</topology>
    </subcellularLocation>
</comment>